<accession>A0A6S6SEP3</accession>
<gene>
    <name evidence="1" type="ORF">HELGO_WM34285</name>
</gene>
<dbReference type="EMBL" id="CACVAV010000129">
    <property type="protein sequence ID" value="CAA6808447.1"/>
    <property type="molecule type" value="Genomic_DNA"/>
</dbReference>
<reference evidence="1" key="1">
    <citation type="submission" date="2020-01" db="EMBL/GenBank/DDBJ databases">
        <authorList>
            <person name="Meier V. D."/>
            <person name="Meier V D."/>
        </authorList>
    </citation>
    <scope>NUCLEOTIDE SEQUENCE</scope>
    <source>
        <strain evidence="1">HLG_WM_MAG_08</strain>
    </source>
</reference>
<sequence length="81" mass="9417">MSNRQDYLTRINALRSLTFDEYESIIDELITELDTAGVLPQYDTLLSEIDESFDTEHDEAVKELMTELQKLSPERHIKIKG</sequence>
<proteinExistence type="predicted"/>
<dbReference type="AlphaFoldDB" id="A0A6S6SEP3"/>
<name>A0A6S6SEP3_9GAMM</name>
<protein>
    <submittedName>
        <fullName evidence="1">Uncharacterized protein</fullName>
    </submittedName>
</protein>
<organism evidence="1">
    <name type="scientific">uncultured Thiotrichaceae bacterium</name>
    <dbReference type="NCBI Taxonomy" id="298394"/>
    <lineage>
        <taxon>Bacteria</taxon>
        <taxon>Pseudomonadati</taxon>
        <taxon>Pseudomonadota</taxon>
        <taxon>Gammaproteobacteria</taxon>
        <taxon>Thiotrichales</taxon>
        <taxon>Thiotrichaceae</taxon>
        <taxon>environmental samples</taxon>
    </lineage>
</organism>
<evidence type="ECO:0000313" key="1">
    <source>
        <dbReference type="EMBL" id="CAA6808447.1"/>
    </source>
</evidence>